<dbReference type="EC" id="3.4.21.53" evidence="1"/>
<dbReference type="SUPFAM" id="SSF50156">
    <property type="entry name" value="PDZ domain-like"/>
    <property type="match status" value="1"/>
</dbReference>
<evidence type="ECO:0000256" key="1">
    <source>
        <dbReference type="PROSITE-ProRule" id="PRU01122"/>
    </source>
</evidence>
<name>A0A1I2R472_9BACL</name>
<proteinExistence type="inferred from homology"/>
<accession>A0A1I2R472</accession>
<dbReference type="PANTHER" id="PTHR10046">
    <property type="entry name" value="ATP DEPENDENT LON PROTEASE FAMILY MEMBER"/>
    <property type="match status" value="1"/>
</dbReference>
<comment type="similarity">
    <text evidence="1">Belongs to the peptidase S16 family.</text>
</comment>
<feature type="domain" description="Lon proteolytic" evidence="2">
    <location>
        <begin position="231"/>
        <end position="338"/>
    </location>
</feature>
<evidence type="ECO:0000259" key="2">
    <source>
        <dbReference type="PROSITE" id="PS51786"/>
    </source>
</evidence>
<dbReference type="SMART" id="SM00228">
    <property type="entry name" value="PDZ"/>
    <property type="match status" value="1"/>
</dbReference>
<evidence type="ECO:0000313" key="4">
    <source>
        <dbReference type="Proteomes" id="UP000198661"/>
    </source>
</evidence>
<gene>
    <name evidence="3" type="ORF">SAMN04488025_12822</name>
</gene>
<dbReference type="GO" id="GO:0004252">
    <property type="term" value="F:serine-type endopeptidase activity"/>
    <property type="evidence" value="ECO:0007669"/>
    <property type="project" value="UniProtKB-UniRule"/>
</dbReference>
<dbReference type="InterPro" id="IPR001478">
    <property type="entry name" value="PDZ"/>
</dbReference>
<dbReference type="Pfam" id="PF13180">
    <property type="entry name" value="PDZ_2"/>
    <property type="match status" value="1"/>
</dbReference>
<dbReference type="GO" id="GO:0030163">
    <property type="term" value="P:protein catabolic process"/>
    <property type="evidence" value="ECO:0007669"/>
    <property type="project" value="InterPro"/>
</dbReference>
<dbReference type="RefSeq" id="WP_177199167.1">
    <property type="nucleotide sequence ID" value="NZ_FOOK01000028.1"/>
</dbReference>
<dbReference type="GO" id="GO:0005524">
    <property type="term" value="F:ATP binding"/>
    <property type="evidence" value="ECO:0007669"/>
    <property type="project" value="InterPro"/>
</dbReference>
<dbReference type="InterPro" id="IPR008269">
    <property type="entry name" value="Lon_proteolytic"/>
</dbReference>
<protein>
    <recommendedName>
        <fullName evidence="1">endopeptidase La</fullName>
        <ecNumber evidence="1">3.4.21.53</ecNumber>
    </recommendedName>
</protein>
<feature type="active site" evidence="1">
    <location>
        <position position="236"/>
    </location>
</feature>
<dbReference type="GO" id="GO:0006508">
    <property type="term" value="P:proteolysis"/>
    <property type="evidence" value="ECO:0007669"/>
    <property type="project" value="UniProtKB-KW"/>
</dbReference>
<dbReference type="STRING" id="201973.SAMN04488025_12822"/>
<dbReference type="SUPFAM" id="SSF54211">
    <property type="entry name" value="Ribosomal protein S5 domain 2-like"/>
    <property type="match status" value="1"/>
</dbReference>
<keyword evidence="1" id="KW-0378">Hydrolase</keyword>
<dbReference type="Gene3D" id="3.30.230.10">
    <property type="match status" value="1"/>
</dbReference>
<keyword evidence="1" id="KW-0645">Protease</keyword>
<dbReference type="Pfam" id="PF05362">
    <property type="entry name" value="Lon_C"/>
    <property type="match status" value="1"/>
</dbReference>
<evidence type="ECO:0000313" key="3">
    <source>
        <dbReference type="EMBL" id="SFG35494.1"/>
    </source>
</evidence>
<dbReference type="PROSITE" id="PS51786">
    <property type="entry name" value="LON_PROTEOLYTIC"/>
    <property type="match status" value="1"/>
</dbReference>
<dbReference type="InterPro" id="IPR036034">
    <property type="entry name" value="PDZ_sf"/>
</dbReference>
<comment type="catalytic activity">
    <reaction evidence="1">
        <text>Hydrolysis of proteins in presence of ATP.</text>
        <dbReference type="EC" id="3.4.21.53"/>
    </reaction>
</comment>
<dbReference type="InterPro" id="IPR027065">
    <property type="entry name" value="Lon_Prtase"/>
</dbReference>
<sequence length="368" mass="40026">MNRRRWGILGLAVLLIVTAAWFIPAPYFVLRPGTAVPVLQLVDVAGGNFREKGRFLLTTVSVSEASALQCLFAWMIPGSSLVPREKLLEPGESPDAYRLRQREWMLLSQQNAIIAAFRHAGRPVEEILLGVKVLRTLSGMPAEGVLASGDRIVALDGRPIRTVPQLLRALKGRREGEAIRITLWRKGRKLERTLSLVRFSRAEGGQVGIGIVPVTERRVQTKPAVRIRADHIGGPSAGLMFALEILNQLTPEDLTRGLKIAGTGTLSAEGEVGQIGGVEQKVMAAEREGADLFFVPADVRPGDSNQSRAEAVVRKIGSRMKIVPVHSLEEAVGYLKRLGKERAEAPNIDTPANLAYNNPVLMARAGAL</sequence>
<feature type="active site" evidence="1">
    <location>
        <position position="281"/>
    </location>
</feature>
<dbReference type="EMBL" id="FOOK01000028">
    <property type="protein sequence ID" value="SFG35494.1"/>
    <property type="molecule type" value="Genomic_DNA"/>
</dbReference>
<dbReference type="InterPro" id="IPR014721">
    <property type="entry name" value="Ribsml_uS5_D2-typ_fold_subgr"/>
</dbReference>
<dbReference type="Gene3D" id="2.30.42.10">
    <property type="match status" value="1"/>
</dbReference>
<dbReference type="GO" id="GO:0004176">
    <property type="term" value="F:ATP-dependent peptidase activity"/>
    <property type="evidence" value="ECO:0007669"/>
    <property type="project" value="UniProtKB-UniRule"/>
</dbReference>
<keyword evidence="1" id="KW-0720">Serine protease</keyword>
<dbReference type="InterPro" id="IPR020568">
    <property type="entry name" value="Ribosomal_Su5_D2-typ_SF"/>
</dbReference>
<dbReference type="NCBIfam" id="NF041438">
    <property type="entry name" value="SepM_fam_S16"/>
    <property type="match status" value="1"/>
</dbReference>
<dbReference type="AlphaFoldDB" id="A0A1I2R472"/>
<dbReference type="Proteomes" id="UP000198661">
    <property type="component" value="Unassembled WGS sequence"/>
</dbReference>
<organism evidence="3 4">
    <name type="scientific">Planifilum fulgidum</name>
    <dbReference type="NCBI Taxonomy" id="201973"/>
    <lineage>
        <taxon>Bacteria</taxon>
        <taxon>Bacillati</taxon>
        <taxon>Bacillota</taxon>
        <taxon>Bacilli</taxon>
        <taxon>Bacillales</taxon>
        <taxon>Thermoactinomycetaceae</taxon>
        <taxon>Planifilum</taxon>
    </lineage>
</organism>
<keyword evidence="4" id="KW-1185">Reference proteome</keyword>
<reference evidence="4" key="1">
    <citation type="submission" date="2016-10" db="EMBL/GenBank/DDBJ databases">
        <authorList>
            <person name="Varghese N."/>
            <person name="Submissions S."/>
        </authorList>
    </citation>
    <scope>NUCLEOTIDE SEQUENCE [LARGE SCALE GENOMIC DNA]</scope>
    <source>
        <strain evidence="4">DSM 44945</strain>
    </source>
</reference>